<proteinExistence type="predicted"/>
<evidence type="ECO:0000313" key="1">
    <source>
        <dbReference type="EMBL" id="MBF1672592.1"/>
    </source>
</evidence>
<name>A0A930Q384_9MICC</name>
<evidence type="ECO:0000313" key="2">
    <source>
        <dbReference type="Proteomes" id="UP000785653"/>
    </source>
</evidence>
<protein>
    <submittedName>
        <fullName evidence="1">Uncharacterized protein</fullName>
    </submittedName>
</protein>
<dbReference type="EMBL" id="JABZXS010000001">
    <property type="protein sequence ID" value="MBF1672592.1"/>
    <property type="molecule type" value="Genomic_DNA"/>
</dbReference>
<accession>A0A930Q384</accession>
<reference evidence="1" key="1">
    <citation type="submission" date="2020-04" db="EMBL/GenBank/DDBJ databases">
        <title>Deep metagenomics examines the oral microbiome during advanced dental caries in children, revealing novel taxa and co-occurrences with host molecules.</title>
        <authorList>
            <person name="Baker J.L."/>
            <person name="Morton J.T."/>
            <person name="Dinis M."/>
            <person name="Alvarez R."/>
            <person name="Tran N.C."/>
            <person name="Knight R."/>
            <person name="Edlund A."/>
        </authorList>
    </citation>
    <scope>NUCLEOTIDE SEQUENCE</scope>
    <source>
        <strain evidence="1">JCVI_47_bin.3</strain>
    </source>
</reference>
<gene>
    <name evidence="1" type="ORF">HXO65_00030</name>
</gene>
<dbReference type="AlphaFoldDB" id="A0A930Q384"/>
<comment type="caution">
    <text evidence="1">The sequence shown here is derived from an EMBL/GenBank/DDBJ whole genome shotgun (WGS) entry which is preliminary data.</text>
</comment>
<dbReference type="Proteomes" id="UP000785653">
    <property type="component" value="Unassembled WGS sequence"/>
</dbReference>
<organism evidence="1 2">
    <name type="scientific">Rothia mucilaginosa</name>
    <dbReference type="NCBI Taxonomy" id="43675"/>
    <lineage>
        <taxon>Bacteria</taxon>
        <taxon>Bacillati</taxon>
        <taxon>Actinomycetota</taxon>
        <taxon>Actinomycetes</taxon>
        <taxon>Micrococcales</taxon>
        <taxon>Micrococcaceae</taxon>
        <taxon>Rothia</taxon>
    </lineage>
</organism>
<sequence>MTNELPTIPASRIDGFRKAVAALARAGIVPKVRLLSSTYRLPNNDGTYGELHKTKYYAVIVWHYEGDGGEISESYVRDWVPEDLAPDIDVLFIHGAQEYEPDPEPYTGDSLFGLKLKLDAFSLKCDSWTAALFGAPLEEIDRCVEIMNKDGEEICQC</sequence>